<dbReference type="Gene3D" id="2.40.10.10">
    <property type="entry name" value="Trypsin-like serine proteases"/>
    <property type="match status" value="1"/>
</dbReference>
<organism evidence="8 9">
    <name type="scientific">Melioribacter roseus (strain DSM 23840 / JCM 17771 / VKM B-2668 / P3M-2)</name>
    <dbReference type="NCBI Taxonomy" id="1191523"/>
    <lineage>
        <taxon>Bacteria</taxon>
        <taxon>Pseudomonadati</taxon>
        <taxon>Ignavibacteriota</taxon>
        <taxon>Ignavibacteria</taxon>
        <taxon>Ignavibacteriales</taxon>
        <taxon>Melioribacteraceae</taxon>
        <taxon>Melioribacter</taxon>
    </lineage>
</organism>
<comment type="similarity">
    <text evidence="1 6">Belongs to the peptidase S46 family.</text>
</comment>
<dbReference type="AlphaFoldDB" id="I6Z6H4"/>
<dbReference type="Proteomes" id="UP000009011">
    <property type="component" value="Chromosome"/>
</dbReference>
<evidence type="ECO:0000313" key="8">
    <source>
        <dbReference type="EMBL" id="AFN74765.1"/>
    </source>
</evidence>
<dbReference type="EC" id="3.4.14.-" evidence="6"/>
<reference evidence="8 9" key="1">
    <citation type="journal article" date="2013" name="PLoS ONE">
        <title>Genomic analysis of Melioribacter roseus, facultatively anaerobic organotrophic bacterium representing a novel deep lineage within Bacteriodetes/Chlorobi group.</title>
        <authorList>
            <person name="Kadnikov V.V."/>
            <person name="Mardanov A.V."/>
            <person name="Podosokorskaya O.A."/>
            <person name="Gavrilov S.N."/>
            <person name="Kublanov I.V."/>
            <person name="Beletsky A.V."/>
            <person name="Bonch-Osmolovskaya E.A."/>
            <person name="Ravin N.V."/>
        </authorList>
    </citation>
    <scope>NUCLEOTIDE SEQUENCE [LARGE SCALE GENOMIC DNA]</scope>
    <source>
        <strain evidence="9">JCM 17771 / P3M-2</strain>
    </source>
</reference>
<evidence type="ECO:0000256" key="1">
    <source>
        <dbReference type="ARBA" id="ARBA00010491"/>
    </source>
</evidence>
<evidence type="ECO:0000256" key="6">
    <source>
        <dbReference type="RuleBase" id="RU366067"/>
    </source>
</evidence>
<evidence type="ECO:0000256" key="4">
    <source>
        <dbReference type="ARBA" id="ARBA00022729"/>
    </source>
</evidence>
<dbReference type="InterPro" id="IPR009003">
    <property type="entry name" value="Peptidase_S1_PA"/>
</dbReference>
<accession>I6Z6H4</accession>
<feature type="signal peptide" evidence="6">
    <location>
        <begin position="1"/>
        <end position="18"/>
    </location>
</feature>
<dbReference type="InterPro" id="IPR043504">
    <property type="entry name" value="Peptidase_S1_PA_chymotrypsin"/>
</dbReference>
<dbReference type="SUPFAM" id="SSF50494">
    <property type="entry name" value="Trypsin-like serine proteases"/>
    <property type="match status" value="1"/>
</dbReference>
<name>I6Z6H4_MELRP</name>
<dbReference type="Pfam" id="PF10459">
    <property type="entry name" value="Peptidase_S46"/>
    <property type="match status" value="1"/>
</dbReference>
<dbReference type="EMBL" id="CP003557">
    <property type="protein sequence ID" value="AFN74765.1"/>
    <property type="molecule type" value="Genomic_DNA"/>
</dbReference>
<dbReference type="OrthoDB" id="9805367at2"/>
<keyword evidence="2 6" id="KW-0031">Aminopeptidase</keyword>
<keyword evidence="6" id="KW-0720">Serine protease</keyword>
<feature type="chain" id="PRO_5023159556" description="Dipeptidyl-peptidase" evidence="6">
    <location>
        <begin position="19"/>
        <end position="706"/>
    </location>
</feature>
<dbReference type="RefSeq" id="WP_014856199.1">
    <property type="nucleotide sequence ID" value="NC_018178.1"/>
</dbReference>
<dbReference type="PATRIC" id="fig|1191523.3.peg.1620"/>
<dbReference type="GO" id="GO:0070009">
    <property type="term" value="F:serine-type aminopeptidase activity"/>
    <property type="evidence" value="ECO:0007669"/>
    <property type="project" value="UniProtKB-UniRule"/>
</dbReference>
<keyword evidence="9" id="KW-1185">Reference proteome</keyword>
<evidence type="ECO:0000256" key="7">
    <source>
        <dbReference type="SAM" id="Coils"/>
    </source>
</evidence>
<protein>
    <recommendedName>
        <fullName evidence="6">Dipeptidyl-peptidase</fullName>
        <ecNumber evidence="6">3.4.14.-</ecNumber>
    </recommendedName>
</protein>
<dbReference type="PANTHER" id="PTHR38469:SF1">
    <property type="entry name" value="PERIPLASMIC PEPTIDASE SUBFAMILY S1B"/>
    <property type="match status" value="1"/>
</dbReference>
<gene>
    <name evidence="8" type="ordered locus">MROS_1528</name>
</gene>
<dbReference type="HOGENOM" id="CLU_013776_0_0_10"/>
<dbReference type="GO" id="GO:0006508">
    <property type="term" value="P:proteolysis"/>
    <property type="evidence" value="ECO:0007669"/>
    <property type="project" value="UniProtKB-KW"/>
</dbReference>
<keyword evidence="5 6" id="KW-0378">Hydrolase</keyword>
<dbReference type="InterPro" id="IPR019500">
    <property type="entry name" value="Pep_S46"/>
</dbReference>
<proteinExistence type="inferred from homology"/>
<feature type="coiled-coil region" evidence="7">
    <location>
        <begin position="150"/>
        <end position="177"/>
    </location>
</feature>
<dbReference type="PANTHER" id="PTHR38469">
    <property type="entry name" value="PERIPLASMIC PEPTIDASE SUBFAMILY S1B"/>
    <property type="match status" value="1"/>
</dbReference>
<sequence length="706" mass="81381">MKKFINRIFLLITFTAFAFNINAQIDLDTVKSQKFDTGKMWSFDYPPVEHFKEAYGLETNEEWFEDVRLSALRLPGCTASFVSADGLIMTNHHCARRVLEELSTKEKDLIADGFFAETLEDEIRIPNYYADQLVFIKDVTEEVQAAAETGETADEKAKNKEEKIKELTENLEKETGLRAQVVSLFNGAKFSLYGYKRYDDIRLVFAPEMQIAYFGGDFDNFTYPRYNLDFTLYRAYENGKPVQPEHFFKFTLNGIDPNEPIFTVGNPGSTQRLKTVAQLEYIRDVVYRGYAFVYDTYYNELEKLKTVAPERAEEFEDIRVNIGNAQKVITSIYKGLSDPYLMARKKDFQRKLQEAVWNNPELKEKYGTIWENIEKTQTELRQYGPKIMAYTINRRFTPQYFSIAQKLVDFANELQKPEEERLPDYKGDKLDSTIQSLYPEELDNLIENTKLAVWADFMRMQLGDDDNYIRSLFGNNKGKDAAEYLLKNSIIDDRDKVIELAKEGADAILNSGDPLIVFIKESQEQLKDLREKAEEISNTTEIYDDMLGQVIFKIYGTSIPPDANFTLRISDGKLASFDYNGTKAPLFTTFYGLYDRWYSFNKEYPWSLHEIWTHLPDDFDMSTPLNFISTNDIVGGNSGSAIINKNKEVVGLAFDGNMDSIVGNFIYMPHNNRCVAVDVRAIVHSIDKVYKAKRIADELKAGKIVD</sequence>
<dbReference type="KEGG" id="mro:MROS_1528"/>
<evidence type="ECO:0000256" key="5">
    <source>
        <dbReference type="ARBA" id="ARBA00022801"/>
    </source>
</evidence>
<evidence type="ECO:0000256" key="2">
    <source>
        <dbReference type="ARBA" id="ARBA00022438"/>
    </source>
</evidence>
<comment type="function">
    <text evidence="6">Catalyzes the removal of dipeptides from the N-terminus of oligopeptides.</text>
</comment>
<dbReference type="GO" id="GO:0043171">
    <property type="term" value="P:peptide catabolic process"/>
    <property type="evidence" value="ECO:0007669"/>
    <property type="project" value="UniProtKB-UniRule"/>
</dbReference>
<evidence type="ECO:0000313" key="9">
    <source>
        <dbReference type="Proteomes" id="UP000009011"/>
    </source>
</evidence>
<keyword evidence="4 6" id="KW-0732">Signal</keyword>
<keyword evidence="7" id="KW-0175">Coiled coil</keyword>
<evidence type="ECO:0000256" key="3">
    <source>
        <dbReference type="ARBA" id="ARBA00022670"/>
    </source>
</evidence>
<dbReference type="GO" id="GO:0008239">
    <property type="term" value="F:dipeptidyl-peptidase activity"/>
    <property type="evidence" value="ECO:0007669"/>
    <property type="project" value="UniProtKB-UniRule"/>
</dbReference>
<dbReference type="STRING" id="1191523.MROS_1528"/>
<dbReference type="eggNOG" id="COG3591">
    <property type="taxonomic scope" value="Bacteria"/>
</dbReference>
<keyword evidence="3 6" id="KW-0645">Protease</keyword>